<accession>A0A0L6V8G3</accession>
<gene>
    <name evidence="2" type="ORF">VP01_2267g3</name>
</gene>
<organism evidence="2 3">
    <name type="scientific">Puccinia sorghi</name>
    <dbReference type="NCBI Taxonomy" id="27349"/>
    <lineage>
        <taxon>Eukaryota</taxon>
        <taxon>Fungi</taxon>
        <taxon>Dikarya</taxon>
        <taxon>Basidiomycota</taxon>
        <taxon>Pucciniomycotina</taxon>
        <taxon>Pucciniomycetes</taxon>
        <taxon>Pucciniales</taxon>
        <taxon>Pucciniaceae</taxon>
        <taxon>Puccinia</taxon>
    </lineage>
</organism>
<dbReference type="VEuPathDB" id="FungiDB:VP01_2267g3"/>
<dbReference type="Proteomes" id="UP000037035">
    <property type="component" value="Unassembled WGS sequence"/>
</dbReference>
<proteinExistence type="predicted"/>
<evidence type="ECO:0000313" key="2">
    <source>
        <dbReference type="EMBL" id="KNZ56999.1"/>
    </source>
</evidence>
<feature type="domain" description="AB hydrolase-1" evidence="1">
    <location>
        <begin position="151"/>
        <end position="458"/>
    </location>
</feature>
<dbReference type="OrthoDB" id="94039at2759"/>
<dbReference type="InterPro" id="IPR029058">
    <property type="entry name" value="AB_hydrolase_fold"/>
</dbReference>
<comment type="caution">
    <text evidence="2">The sequence shown here is derived from an EMBL/GenBank/DDBJ whole genome shotgun (WGS) entry which is preliminary data.</text>
</comment>
<dbReference type="AlphaFoldDB" id="A0A0L6V8G3"/>
<name>A0A0L6V8G3_9BASI</name>
<evidence type="ECO:0000259" key="1">
    <source>
        <dbReference type="Pfam" id="PF12697"/>
    </source>
</evidence>
<dbReference type="InterPro" id="IPR000073">
    <property type="entry name" value="AB_hydrolase_1"/>
</dbReference>
<dbReference type="SUPFAM" id="SSF53474">
    <property type="entry name" value="alpha/beta-Hydrolases"/>
    <property type="match status" value="1"/>
</dbReference>
<dbReference type="Gene3D" id="3.40.50.1820">
    <property type="entry name" value="alpha/beta hydrolase"/>
    <property type="match status" value="1"/>
</dbReference>
<dbReference type="STRING" id="27349.A0A0L6V8G3"/>
<dbReference type="Pfam" id="PF12697">
    <property type="entry name" value="Abhydrolase_6"/>
    <property type="match status" value="1"/>
</dbReference>
<evidence type="ECO:0000313" key="3">
    <source>
        <dbReference type="Proteomes" id="UP000037035"/>
    </source>
</evidence>
<keyword evidence="3" id="KW-1185">Reference proteome</keyword>
<sequence length="485" mass="54403">MDQVRTSNSTYFYPRPRDASLLPLARTNQVKPPAEALSKLSKPILRPFKDIIPDARLDCWTRSIHVYPAAYPRSISGSSVHEAVLPKCPPSRRPDELATDIKSQNLTAQRRFESSQVDEPQLFIAVARYFVNSELEESHSAPANDDEPITLILIHPNGLHKETYEPMLAYLLVSPAGNKIREVWAVDGAQYGDSAMLNRPNLGLTVDGADYARDVLNLILFYLPDGNSCRSARIPLVLPRLECPGGSFFLLDKSIPAAGHSKPVRWRNRILTLSGHSMGGTVAALAATSIPELFHHVTLVDPVLSPIEDFCILHLSHYAVAAICRRDQWESSEAALENFRQRREQFGAWDPAALRRYVRDALESSQPTKLKCHKLHEASAAMDAQNRVSESYHRLCNCYHNGHQPPFNLCLILANPSQSTCPKRFVEQNPLIPRDKVSVRCEHLGHLMVQENPRQVASLISESLLKPIKPQLRSRGNFEHHTAKL</sequence>
<protein>
    <recommendedName>
        <fullName evidence="1">AB hydrolase-1 domain-containing protein</fullName>
    </recommendedName>
</protein>
<dbReference type="EMBL" id="LAVV01007133">
    <property type="protein sequence ID" value="KNZ56999.1"/>
    <property type="molecule type" value="Genomic_DNA"/>
</dbReference>
<reference evidence="2 3" key="1">
    <citation type="submission" date="2015-08" db="EMBL/GenBank/DDBJ databases">
        <title>Next Generation Sequencing and Analysis of the Genome of Puccinia sorghi L Schw, the Causal Agent of Maize Common Rust.</title>
        <authorList>
            <person name="Rochi L."/>
            <person name="Burguener G."/>
            <person name="Darino M."/>
            <person name="Turjanski A."/>
            <person name="Kreff E."/>
            <person name="Dieguez M.J."/>
            <person name="Sacco F."/>
        </authorList>
    </citation>
    <scope>NUCLEOTIDE SEQUENCE [LARGE SCALE GENOMIC DNA]</scope>
    <source>
        <strain evidence="2 3">RO10H11247</strain>
    </source>
</reference>